<dbReference type="RefSeq" id="WP_006374656.1">
    <property type="nucleotide sequence ID" value="NZ_AEJB01000107.1"/>
</dbReference>
<dbReference type="AlphaFoldDB" id="L7FH65"/>
<dbReference type="STRING" id="85558.T45_02577"/>
<dbReference type="Proteomes" id="UP000010931">
    <property type="component" value="Unassembled WGS sequence"/>
</dbReference>
<dbReference type="GeneID" id="97402290"/>
<evidence type="ECO:0008006" key="4">
    <source>
        <dbReference type="Google" id="ProtNLM"/>
    </source>
</evidence>
<keyword evidence="1" id="KW-0732">Signal</keyword>
<name>L7FH65_STRT8</name>
<reference evidence="2 3" key="1">
    <citation type="journal article" date="2011" name="Plasmid">
        <title>Streptomyces turgidiscabies Car8 contains a modular pathogenicity island that shares virulence genes with other actinobacterial plant pathogens.</title>
        <authorList>
            <person name="Huguet-Tapia J.C."/>
            <person name="Badger J.H."/>
            <person name="Loria R."/>
            <person name="Pettis G.S."/>
        </authorList>
    </citation>
    <scope>NUCLEOTIDE SEQUENCE [LARGE SCALE GENOMIC DNA]</scope>
    <source>
        <strain evidence="2 3">Car8</strain>
    </source>
</reference>
<evidence type="ECO:0000313" key="3">
    <source>
        <dbReference type="Proteomes" id="UP000010931"/>
    </source>
</evidence>
<protein>
    <recommendedName>
        <fullName evidence="4">Lipoprotein</fullName>
    </recommendedName>
</protein>
<sequence length="171" mass="18057">MNRRTIARKPARRAVALALGVAAVTALPLGLTASAEATPAEAAVSEPRTVVGSPSDSVTRIADFYGAYIDAQSGPGEGGKLAAELRKYYIHPDYLKKLVAWEEKNHADGVLRAQNVPVRWTVTDNGTADHTEAGITLTWGSGSTAGTTKLVVDMTRDHRIIHIGTKGIGGK</sequence>
<gene>
    <name evidence="2" type="ORF">STRTUCAR8_08652</name>
</gene>
<dbReference type="Gene3D" id="3.10.450.50">
    <property type="match status" value="1"/>
</dbReference>
<evidence type="ECO:0000256" key="1">
    <source>
        <dbReference type="SAM" id="SignalP"/>
    </source>
</evidence>
<proteinExistence type="predicted"/>
<dbReference type="EMBL" id="AEJB01000107">
    <property type="protein sequence ID" value="ELP70030.1"/>
    <property type="molecule type" value="Genomic_DNA"/>
</dbReference>
<feature type="chain" id="PRO_5039382596" description="Lipoprotein" evidence="1">
    <location>
        <begin position="38"/>
        <end position="171"/>
    </location>
</feature>
<accession>L7FH65</accession>
<feature type="signal peptide" evidence="1">
    <location>
        <begin position="1"/>
        <end position="37"/>
    </location>
</feature>
<organism evidence="2 3">
    <name type="scientific">Streptomyces turgidiscabies (strain Car8)</name>
    <dbReference type="NCBI Taxonomy" id="698760"/>
    <lineage>
        <taxon>Bacteria</taxon>
        <taxon>Bacillati</taxon>
        <taxon>Actinomycetota</taxon>
        <taxon>Actinomycetes</taxon>
        <taxon>Kitasatosporales</taxon>
        <taxon>Streptomycetaceae</taxon>
        <taxon>Streptomyces</taxon>
    </lineage>
</organism>
<evidence type="ECO:0000313" key="2">
    <source>
        <dbReference type="EMBL" id="ELP70030.1"/>
    </source>
</evidence>
<dbReference type="PATRIC" id="fig|698760.3.peg.1292"/>
<comment type="caution">
    <text evidence="2">The sequence shown here is derived from an EMBL/GenBank/DDBJ whole genome shotgun (WGS) entry which is preliminary data.</text>
</comment>
<keyword evidence="3" id="KW-1185">Reference proteome</keyword>